<dbReference type="InterPro" id="IPR035945">
    <property type="entry name" value="YhaI-like_sf"/>
</dbReference>
<dbReference type="Pfam" id="PF08963">
    <property type="entry name" value="DUF1878"/>
    <property type="match status" value="1"/>
</dbReference>
<dbReference type="Proteomes" id="UP001377337">
    <property type="component" value="Chromosome"/>
</dbReference>
<dbReference type="RefSeq" id="WP_338780866.1">
    <property type="nucleotide sequence ID" value="NZ_CP147407.1"/>
</dbReference>
<gene>
    <name evidence="1" type="ORF">WCV65_06080</name>
</gene>
<dbReference type="EMBL" id="CP147407">
    <property type="protein sequence ID" value="WXB98042.1"/>
    <property type="molecule type" value="Genomic_DNA"/>
</dbReference>
<reference evidence="1 2" key="1">
    <citation type="submission" date="2024-02" db="EMBL/GenBank/DDBJ databases">
        <title>Seven novel Bacillus-like species.</title>
        <authorList>
            <person name="Liu G."/>
        </authorList>
    </citation>
    <scope>NUCLEOTIDE SEQUENCE [LARGE SCALE GENOMIC DNA]</scope>
    <source>
        <strain evidence="1 2">FJAT-52054</strain>
    </source>
</reference>
<proteinExistence type="predicted"/>
<evidence type="ECO:0000313" key="1">
    <source>
        <dbReference type="EMBL" id="WXB98042.1"/>
    </source>
</evidence>
<sequence>MDSFEERLNRMEFQVRLLASLIKKDEHPFMYMVIEKQLSEKEHQQVMELCDKLDRLYQKQKAQGFVRFEGLLTLFVQDLNEKLEVKETAQALFKQGLFSQLMSDFLSMLNDY</sequence>
<evidence type="ECO:0000313" key="2">
    <source>
        <dbReference type="Proteomes" id="UP001377337"/>
    </source>
</evidence>
<name>A0ABZ2NKK5_9BACI</name>
<dbReference type="SUPFAM" id="SSF109915">
    <property type="entry name" value="Hypothetical protein YhaI"/>
    <property type="match status" value="1"/>
</dbReference>
<dbReference type="InterPro" id="IPR015058">
    <property type="entry name" value="DUF1878"/>
</dbReference>
<dbReference type="Gene3D" id="1.10.3750.10">
    <property type="entry name" value="YhaI-like"/>
    <property type="match status" value="1"/>
</dbReference>
<protein>
    <submittedName>
        <fullName evidence="1">DUF1878 family protein</fullName>
    </submittedName>
</protein>
<accession>A0ABZ2NKK5</accession>
<keyword evidence="2" id="KW-1185">Reference proteome</keyword>
<organism evidence="1 2">
    <name type="scientific">Metabacillus sediminis</name>
    <dbReference type="NCBI Taxonomy" id="3117746"/>
    <lineage>
        <taxon>Bacteria</taxon>
        <taxon>Bacillati</taxon>
        <taxon>Bacillota</taxon>
        <taxon>Bacilli</taxon>
        <taxon>Bacillales</taxon>
        <taxon>Bacillaceae</taxon>
        <taxon>Metabacillus</taxon>
    </lineage>
</organism>